<evidence type="ECO:0000256" key="4">
    <source>
        <dbReference type="ARBA" id="ARBA00023004"/>
    </source>
</evidence>
<dbReference type="GO" id="GO:0016020">
    <property type="term" value="C:membrane"/>
    <property type="evidence" value="ECO:0007669"/>
    <property type="project" value="InterPro"/>
</dbReference>
<dbReference type="Gene3D" id="3.10.20.740">
    <property type="match status" value="1"/>
</dbReference>
<feature type="domain" description="2Fe-2S ferredoxin-type" evidence="7">
    <location>
        <begin position="15"/>
        <end position="95"/>
    </location>
</feature>
<dbReference type="GO" id="GO:0046872">
    <property type="term" value="F:metal ion binding"/>
    <property type="evidence" value="ECO:0007669"/>
    <property type="project" value="UniProtKB-KW"/>
</dbReference>
<dbReference type="GO" id="GO:0051539">
    <property type="term" value="F:4 iron, 4 sulfur cluster binding"/>
    <property type="evidence" value="ECO:0007669"/>
    <property type="project" value="UniProtKB-KW"/>
</dbReference>
<dbReference type="InterPro" id="IPR001041">
    <property type="entry name" value="2Fe-2S_ferredoxin-type"/>
</dbReference>
<dbReference type="Pfam" id="PF13510">
    <property type="entry name" value="Fer2_4"/>
    <property type="match status" value="1"/>
</dbReference>
<evidence type="ECO:0000256" key="2">
    <source>
        <dbReference type="ARBA" id="ARBA00022723"/>
    </source>
</evidence>
<keyword evidence="2" id="KW-0479">Metal-binding</keyword>
<keyword evidence="5" id="KW-0411">Iron-sulfur</keyword>
<dbReference type="PROSITE" id="PS00641">
    <property type="entry name" value="COMPLEX1_75K_1"/>
    <property type="match status" value="1"/>
</dbReference>
<dbReference type="PROSITE" id="PS00198">
    <property type="entry name" value="4FE4S_FER_1"/>
    <property type="match status" value="1"/>
</dbReference>
<dbReference type="CDD" id="cd00207">
    <property type="entry name" value="fer2"/>
    <property type="match status" value="1"/>
</dbReference>
<dbReference type="SUPFAM" id="SSF54292">
    <property type="entry name" value="2Fe-2S ferredoxin-like"/>
    <property type="match status" value="1"/>
</dbReference>
<feature type="region of interest" description="Disordered" evidence="6">
    <location>
        <begin position="241"/>
        <end position="260"/>
    </location>
</feature>
<reference evidence="9" key="1">
    <citation type="journal article" date="2015" name="Nature">
        <title>Complex archaea that bridge the gap between prokaryotes and eukaryotes.</title>
        <authorList>
            <person name="Spang A."/>
            <person name="Saw J.H."/>
            <person name="Jorgensen S.L."/>
            <person name="Zaremba-Niedzwiedzka K."/>
            <person name="Martijn J."/>
            <person name="Lind A.E."/>
            <person name="van Eijk R."/>
            <person name="Schleper C."/>
            <person name="Guy L."/>
            <person name="Ettema T.J."/>
        </authorList>
    </citation>
    <scope>NUCLEOTIDE SEQUENCE</scope>
</reference>
<organism evidence="9">
    <name type="scientific">marine sediment metagenome</name>
    <dbReference type="NCBI Taxonomy" id="412755"/>
    <lineage>
        <taxon>unclassified sequences</taxon>
        <taxon>metagenomes</taxon>
        <taxon>ecological metagenomes</taxon>
    </lineage>
</organism>
<evidence type="ECO:0000256" key="3">
    <source>
        <dbReference type="ARBA" id="ARBA00022737"/>
    </source>
</evidence>
<sequence>MRLAILMPLKSSEEKMITLKINGLEVKTEEGQTILDVAKFYGLEIPTLCYNEGLSRYGGCRLCLVEIGEEPKTKLVSSCTYPAEEGLVVRTDTKRVIEARKMMIELMLSVAPGSKIIQDLASKFGVKQVRFKIRNEECILCGLCVRMCAEQMDGRAIGFQNRGYKRKISTPFDTRSEECRLCGGCIYVCPACQLRCQGPDADTAVCNACLTMDPTCLDFHDELQCWMYDVGRCGTCIREKTEESNNKKRTQKSKQKEKNA</sequence>
<comment type="caution">
    <text evidence="9">The sequence shown here is derived from an EMBL/GenBank/DDBJ whole genome shotgun (WGS) entry which is preliminary data.</text>
</comment>
<keyword evidence="3" id="KW-0677">Repeat</keyword>
<accession>A0A0F9RDK2</accession>
<dbReference type="GO" id="GO:0042773">
    <property type="term" value="P:ATP synthesis coupled electron transport"/>
    <property type="evidence" value="ECO:0007669"/>
    <property type="project" value="InterPro"/>
</dbReference>
<dbReference type="Gene3D" id="3.30.70.20">
    <property type="match status" value="1"/>
</dbReference>
<dbReference type="InterPro" id="IPR036010">
    <property type="entry name" value="2Fe-2S_ferredoxin-like_sf"/>
</dbReference>
<evidence type="ECO:0000259" key="7">
    <source>
        <dbReference type="PROSITE" id="PS51085"/>
    </source>
</evidence>
<dbReference type="SUPFAM" id="SSF54862">
    <property type="entry name" value="4Fe-4S ferredoxins"/>
    <property type="match status" value="1"/>
</dbReference>
<protein>
    <recommendedName>
        <fullName evidence="10">2Fe-2S ferredoxin-type domain-containing protein</fullName>
    </recommendedName>
</protein>
<keyword evidence="4" id="KW-0408">Iron</keyword>
<feature type="domain" description="4Fe-4S ferredoxin-type" evidence="8">
    <location>
        <begin position="129"/>
        <end position="162"/>
    </location>
</feature>
<dbReference type="EMBL" id="LAZR01000996">
    <property type="protein sequence ID" value="KKN52964.1"/>
    <property type="molecule type" value="Genomic_DNA"/>
</dbReference>
<evidence type="ECO:0000313" key="9">
    <source>
        <dbReference type="EMBL" id="KKN52964.1"/>
    </source>
</evidence>
<evidence type="ECO:0008006" key="10">
    <source>
        <dbReference type="Google" id="ProtNLM"/>
    </source>
</evidence>
<dbReference type="GO" id="GO:0008137">
    <property type="term" value="F:NADH dehydrogenase (ubiquinone) activity"/>
    <property type="evidence" value="ECO:0007669"/>
    <property type="project" value="InterPro"/>
</dbReference>
<dbReference type="Pfam" id="PF12838">
    <property type="entry name" value="Fer4_7"/>
    <property type="match status" value="1"/>
</dbReference>
<dbReference type="FunFam" id="3.30.70.20:FF:000035">
    <property type="entry name" value="Iron hydrogenase 1"/>
    <property type="match status" value="1"/>
</dbReference>
<dbReference type="PROSITE" id="PS51379">
    <property type="entry name" value="4FE4S_FER_2"/>
    <property type="match status" value="2"/>
</dbReference>
<evidence type="ECO:0000256" key="6">
    <source>
        <dbReference type="SAM" id="MobiDB-lite"/>
    </source>
</evidence>
<keyword evidence="1" id="KW-0004">4Fe-4S</keyword>
<gene>
    <name evidence="9" type="ORF">LCGC14_0607190</name>
</gene>
<feature type="domain" description="4Fe-4S ferredoxin-type" evidence="8">
    <location>
        <begin position="170"/>
        <end position="199"/>
    </location>
</feature>
<proteinExistence type="predicted"/>
<dbReference type="InterPro" id="IPR000283">
    <property type="entry name" value="NADH_UbQ_OxRdtase_75kDa_su_CS"/>
</dbReference>
<evidence type="ECO:0000256" key="1">
    <source>
        <dbReference type="ARBA" id="ARBA00022485"/>
    </source>
</evidence>
<evidence type="ECO:0000259" key="8">
    <source>
        <dbReference type="PROSITE" id="PS51379"/>
    </source>
</evidence>
<dbReference type="InterPro" id="IPR017896">
    <property type="entry name" value="4Fe4S_Fe-S-bd"/>
</dbReference>
<dbReference type="PROSITE" id="PS51085">
    <property type="entry name" value="2FE2S_FER_2"/>
    <property type="match status" value="1"/>
</dbReference>
<evidence type="ECO:0000256" key="5">
    <source>
        <dbReference type="ARBA" id="ARBA00023014"/>
    </source>
</evidence>
<dbReference type="InterPro" id="IPR017900">
    <property type="entry name" value="4Fe4S_Fe_S_CS"/>
</dbReference>
<name>A0A0F9RDK2_9ZZZZ</name>
<dbReference type="AlphaFoldDB" id="A0A0F9RDK2"/>